<evidence type="ECO:0000259" key="1">
    <source>
        <dbReference type="Pfam" id="PF14214"/>
    </source>
</evidence>
<accession>A0A8X6IAU3</accession>
<dbReference type="Proteomes" id="UP000887116">
    <property type="component" value="Unassembled WGS sequence"/>
</dbReference>
<name>A0A8X6IAU3_TRICU</name>
<organism evidence="2 3">
    <name type="scientific">Trichonephila clavata</name>
    <name type="common">Joro spider</name>
    <name type="synonym">Nephila clavata</name>
    <dbReference type="NCBI Taxonomy" id="2740835"/>
    <lineage>
        <taxon>Eukaryota</taxon>
        <taxon>Metazoa</taxon>
        <taxon>Ecdysozoa</taxon>
        <taxon>Arthropoda</taxon>
        <taxon>Chelicerata</taxon>
        <taxon>Arachnida</taxon>
        <taxon>Araneae</taxon>
        <taxon>Araneomorphae</taxon>
        <taxon>Entelegynae</taxon>
        <taxon>Araneoidea</taxon>
        <taxon>Nephilidae</taxon>
        <taxon>Trichonephila</taxon>
    </lineage>
</organism>
<sequence length="309" mass="35570">MAHLRASETVEEQETTRKFIRIGMARLRTAETVQEQGTRRKSNSLQMMQTSISETAQNREVRLEHSNTEQAEQRCKIVQVKQDLVLKLQDMLQRNNSYIKSFKSAIEKLGPDFVIIIYADKVSAGQKSHNRHDLLARVFHGKLKILMNLITKGKIFGVAQCYMYTIEWQKRGLPHAHILVWLQETLNVHKVDDFISAEIPNPEEDTERFNCITTQMVHGPCGIINPFSPCMKNGRCTKRYPRDFLKETQTGRDGYPLYRRRRPEDGGFSTVINVRHSEVVVITSGLCPILPSTLKNILCPYQCGILQFH</sequence>
<gene>
    <name evidence="2" type="primary">AVEN_52562_1</name>
    <name evidence="2" type="ORF">TNCT_477941</name>
</gene>
<comment type="caution">
    <text evidence="2">The sequence shown here is derived from an EMBL/GenBank/DDBJ whole genome shotgun (WGS) entry which is preliminary data.</text>
</comment>
<dbReference type="AlphaFoldDB" id="A0A8X6IAU3"/>
<dbReference type="OrthoDB" id="1728974at2759"/>
<dbReference type="InterPro" id="IPR025476">
    <property type="entry name" value="Helitron_helicase-like"/>
</dbReference>
<feature type="domain" description="Helitron helicase-like" evidence="1">
    <location>
        <begin position="124"/>
        <end position="180"/>
    </location>
</feature>
<protein>
    <submittedName>
        <fullName evidence="2">Helitron_like_N domain-containing protein</fullName>
    </submittedName>
</protein>
<keyword evidence="3" id="KW-1185">Reference proteome</keyword>
<evidence type="ECO:0000313" key="3">
    <source>
        <dbReference type="Proteomes" id="UP000887116"/>
    </source>
</evidence>
<proteinExistence type="predicted"/>
<dbReference type="Pfam" id="PF14214">
    <property type="entry name" value="Helitron_like_N"/>
    <property type="match status" value="1"/>
</dbReference>
<dbReference type="PANTHER" id="PTHR10492:SF57">
    <property type="entry name" value="ATP-DEPENDENT DNA HELICASE"/>
    <property type="match status" value="1"/>
</dbReference>
<evidence type="ECO:0000313" key="2">
    <source>
        <dbReference type="EMBL" id="GFR18634.1"/>
    </source>
</evidence>
<dbReference type="EMBL" id="BMAO01017819">
    <property type="protein sequence ID" value="GFR18634.1"/>
    <property type="molecule type" value="Genomic_DNA"/>
</dbReference>
<reference evidence="2" key="1">
    <citation type="submission" date="2020-07" db="EMBL/GenBank/DDBJ databases">
        <title>Multicomponent nature underlies the extraordinary mechanical properties of spider dragline silk.</title>
        <authorList>
            <person name="Kono N."/>
            <person name="Nakamura H."/>
            <person name="Mori M."/>
            <person name="Yoshida Y."/>
            <person name="Ohtoshi R."/>
            <person name="Malay A.D."/>
            <person name="Moran D.A.P."/>
            <person name="Tomita M."/>
            <person name="Numata K."/>
            <person name="Arakawa K."/>
        </authorList>
    </citation>
    <scope>NUCLEOTIDE SEQUENCE</scope>
</reference>
<dbReference type="PANTHER" id="PTHR10492">
    <property type="match status" value="1"/>
</dbReference>